<dbReference type="AlphaFoldDB" id="A0A1I1FQM6"/>
<dbReference type="Pfam" id="PF13279">
    <property type="entry name" value="4HBT_2"/>
    <property type="match status" value="1"/>
</dbReference>
<dbReference type="EMBL" id="FOLH01000002">
    <property type="protein sequence ID" value="SFB99290.1"/>
    <property type="molecule type" value="Genomic_DNA"/>
</dbReference>
<dbReference type="InterPro" id="IPR050563">
    <property type="entry name" value="4-hydroxybenzoyl-CoA_TE"/>
</dbReference>
<dbReference type="Gene3D" id="3.10.129.10">
    <property type="entry name" value="Hotdog Thioesterase"/>
    <property type="match status" value="1"/>
</dbReference>
<dbReference type="PANTHER" id="PTHR31793">
    <property type="entry name" value="4-HYDROXYBENZOYL-COA THIOESTERASE FAMILY MEMBER"/>
    <property type="match status" value="1"/>
</dbReference>
<gene>
    <name evidence="3" type="ORF">SAMN05660443_1042</name>
</gene>
<sequence>MARVQLEFPADPVFSHRQALRISDINYGQHLGHDTLVSFLHEARCSWLASAEITELSIDGGTVGWVVADMIVNYRKEAFYPDQLTIDLALGELGRKGVEVLHRVTRSDGELVAMAKTGMVFFDYVSHQAVPVPENFLRLSGRI</sequence>
<reference evidence="3 4" key="1">
    <citation type="submission" date="2016-10" db="EMBL/GenBank/DDBJ databases">
        <authorList>
            <person name="de Groot N.N."/>
        </authorList>
    </citation>
    <scope>NUCLEOTIDE SEQUENCE [LARGE SCALE GENOMIC DNA]</scope>
    <source>
        <strain evidence="3 4">DSM 18438</strain>
    </source>
</reference>
<keyword evidence="4" id="KW-1185">Reference proteome</keyword>
<proteinExistence type="inferred from homology"/>
<evidence type="ECO:0000313" key="4">
    <source>
        <dbReference type="Proteomes" id="UP000199058"/>
    </source>
</evidence>
<dbReference type="RefSeq" id="WP_091960244.1">
    <property type="nucleotide sequence ID" value="NZ_FOLH01000002.1"/>
</dbReference>
<protein>
    <submittedName>
        <fullName evidence="3">Acyl-CoA thioesterase FadM</fullName>
    </submittedName>
</protein>
<dbReference type="Proteomes" id="UP000199058">
    <property type="component" value="Unassembled WGS sequence"/>
</dbReference>
<dbReference type="SUPFAM" id="SSF54637">
    <property type="entry name" value="Thioesterase/thiol ester dehydrase-isomerase"/>
    <property type="match status" value="1"/>
</dbReference>
<dbReference type="InterPro" id="IPR029069">
    <property type="entry name" value="HotDog_dom_sf"/>
</dbReference>
<evidence type="ECO:0000256" key="1">
    <source>
        <dbReference type="ARBA" id="ARBA00005953"/>
    </source>
</evidence>
<evidence type="ECO:0000256" key="2">
    <source>
        <dbReference type="ARBA" id="ARBA00022801"/>
    </source>
</evidence>
<dbReference type="OrthoDB" id="333038at2"/>
<dbReference type="CDD" id="cd00586">
    <property type="entry name" value="4HBT"/>
    <property type="match status" value="1"/>
</dbReference>
<accession>A0A1I1FQM6</accession>
<dbReference type="STRING" id="1122252.SAMN05660443_1042"/>
<dbReference type="PANTHER" id="PTHR31793:SF27">
    <property type="entry name" value="NOVEL THIOESTERASE SUPERFAMILY DOMAIN AND SAPOSIN A-TYPE DOMAIN CONTAINING PROTEIN (0610012H03RIK)"/>
    <property type="match status" value="1"/>
</dbReference>
<comment type="similarity">
    <text evidence="1">Belongs to the 4-hydroxybenzoyl-CoA thioesterase family.</text>
</comment>
<organism evidence="3 4">
    <name type="scientific">Marinospirillum celere</name>
    <dbReference type="NCBI Taxonomy" id="1122252"/>
    <lineage>
        <taxon>Bacteria</taxon>
        <taxon>Pseudomonadati</taxon>
        <taxon>Pseudomonadota</taxon>
        <taxon>Gammaproteobacteria</taxon>
        <taxon>Oceanospirillales</taxon>
        <taxon>Oceanospirillaceae</taxon>
        <taxon>Marinospirillum</taxon>
    </lineage>
</organism>
<evidence type="ECO:0000313" key="3">
    <source>
        <dbReference type="EMBL" id="SFB99290.1"/>
    </source>
</evidence>
<keyword evidence="2" id="KW-0378">Hydrolase</keyword>
<name>A0A1I1FQM6_9GAMM</name>
<dbReference type="GO" id="GO:0047617">
    <property type="term" value="F:fatty acyl-CoA hydrolase activity"/>
    <property type="evidence" value="ECO:0007669"/>
    <property type="project" value="TreeGrafter"/>
</dbReference>